<proteinExistence type="predicted"/>
<keyword evidence="2" id="KW-1185">Reference proteome</keyword>
<accession>A0ACC1QBZ7</accession>
<name>A0ACC1QBZ7_9APHY</name>
<gene>
    <name evidence="1" type="ORF">NUW54_g804</name>
</gene>
<evidence type="ECO:0000313" key="2">
    <source>
        <dbReference type="Proteomes" id="UP001144978"/>
    </source>
</evidence>
<dbReference type="Proteomes" id="UP001144978">
    <property type="component" value="Unassembled WGS sequence"/>
</dbReference>
<sequence>MDAGWVRKKPRREEIGGGSRSSPCRPTCSSFPTATTSLSFSSPRALLGVEIDERRVLVTRERDERRDLAVVEQEEADRAREVPTHVFVWEVDARLLRVFEQALEERGERLLPAVERVLLLRREPEPVVLHVVELLQVCARAEVEEGCLARR</sequence>
<evidence type="ECO:0000313" key="1">
    <source>
        <dbReference type="EMBL" id="KAJ3016466.1"/>
    </source>
</evidence>
<comment type="caution">
    <text evidence="1">The sequence shown here is derived from an EMBL/GenBank/DDBJ whole genome shotgun (WGS) entry which is preliminary data.</text>
</comment>
<reference evidence="1" key="1">
    <citation type="submission" date="2022-08" db="EMBL/GenBank/DDBJ databases">
        <title>Genome Sequence of Pycnoporus sanguineus.</title>
        <authorList>
            <person name="Buettner E."/>
        </authorList>
    </citation>
    <scope>NUCLEOTIDE SEQUENCE</scope>
    <source>
        <strain evidence="1">CG-C14</strain>
    </source>
</reference>
<organism evidence="1 2">
    <name type="scientific">Trametes sanguinea</name>
    <dbReference type="NCBI Taxonomy" id="158606"/>
    <lineage>
        <taxon>Eukaryota</taxon>
        <taxon>Fungi</taxon>
        <taxon>Dikarya</taxon>
        <taxon>Basidiomycota</taxon>
        <taxon>Agaricomycotina</taxon>
        <taxon>Agaricomycetes</taxon>
        <taxon>Polyporales</taxon>
        <taxon>Polyporaceae</taxon>
        <taxon>Trametes</taxon>
    </lineage>
</organism>
<protein>
    <submittedName>
        <fullName evidence="1">Uncharacterized protein</fullName>
    </submittedName>
</protein>
<dbReference type="EMBL" id="JANSHE010000116">
    <property type="protein sequence ID" value="KAJ3016466.1"/>
    <property type="molecule type" value="Genomic_DNA"/>
</dbReference>